<gene>
    <name evidence="2" type="ORF">FF38_00933</name>
</gene>
<protein>
    <submittedName>
        <fullName evidence="2">Uncharacterized protein</fullName>
    </submittedName>
</protein>
<evidence type="ECO:0000313" key="2">
    <source>
        <dbReference type="EMBL" id="KNC21097.1"/>
    </source>
</evidence>
<keyword evidence="1" id="KW-0472">Membrane</keyword>
<dbReference type="Proteomes" id="UP000037069">
    <property type="component" value="Unassembled WGS sequence"/>
</dbReference>
<sequence>MCKVARNTVIELLLEVVDDTFKSLNFVQIPKAVVETEEAAAVVFVILEGTVVLLCWLMVVLTRSPLPGPRPAVDEEVNSFICLMEECLLLEAPVCWLLVIGCVLVVLRIDHSFCFNKNCLTLYSIWAISTLCVVVCSSALMARVLSLSLG</sequence>
<dbReference type="EMBL" id="JRES01001656">
    <property type="protein sequence ID" value="KNC21097.1"/>
    <property type="molecule type" value="Genomic_DNA"/>
</dbReference>
<feature type="transmembrane region" description="Helical" evidence="1">
    <location>
        <begin position="121"/>
        <end position="145"/>
    </location>
</feature>
<keyword evidence="3" id="KW-1185">Reference proteome</keyword>
<organism evidence="2 3">
    <name type="scientific">Lucilia cuprina</name>
    <name type="common">Green bottle fly</name>
    <name type="synonym">Australian sheep blowfly</name>
    <dbReference type="NCBI Taxonomy" id="7375"/>
    <lineage>
        <taxon>Eukaryota</taxon>
        <taxon>Metazoa</taxon>
        <taxon>Ecdysozoa</taxon>
        <taxon>Arthropoda</taxon>
        <taxon>Hexapoda</taxon>
        <taxon>Insecta</taxon>
        <taxon>Pterygota</taxon>
        <taxon>Neoptera</taxon>
        <taxon>Endopterygota</taxon>
        <taxon>Diptera</taxon>
        <taxon>Brachycera</taxon>
        <taxon>Muscomorpha</taxon>
        <taxon>Oestroidea</taxon>
        <taxon>Calliphoridae</taxon>
        <taxon>Luciliinae</taxon>
        <taxon>Lucilia</taxon>
    </lineage>
</organism>
<evidence type="ECO:0000256" key="1">
    <source>
        <dbReference type="SAM" id="Phobius"/>
    </source>
</evidence>
<proteinExistence type="predicted"/>
<comment type="caution">
    <text evidence="2">The sequence shown here is derived from an EMBL/GenBank/DDBJ whole genome shotgun (WGS) entry which is preliminary data.</text>
</comment>
<dbReference type="AlphaFoldDB" id="A0A0L0BM51"/>
<evidence type="ECO:0000313" key="3">
    <source>
        <dbReference type="Proteomes" id="UP000037069"/>
    </source>
</evidence>
<feature type="transmembrane region" description="Helical" evidence="1">
    <location>
        <begin position="88"/>
        <end position="109"/>
    </location>
</feature>
<feature type="transmembrane region" description="Helical" evidence="1">
    <location>
        <begin position="39"/>
        <end position="61"/>
    </location>
</feature>
<name>A0A0L0BM51_LUCCU</name>
<accession>A0A0L0BM51</accession>
<keyword evidence="1" id="KW-1133">Transmembrane helix</keyword>
<keyword evidence="1" id="KW-0812">Transmembrane</keyword>
<reference evidence="2 3" key="1">
    <citation type="journal article" date="2015" name="Nat. Commun.">
        <title>Lucilia cuprina genome unlocks parasitic fly biology to underpin future interventions.</title>
        <authorList>
            <person name="Anstead C.A."/>
            <person name="Korhonen P.K."/>
            <person name="Young N.D."/>
            <person name="Hall R.S."/>
            <person name="Jex A.R."/>
            <person name="Murali S.C."/>
            <person name="Hughes D.S."/>
            <person name="Lee S.F."/>
            <person name="Perry T."/>
            <person name="Stroehlein A.J."/>
            <person name="Ansell B.R."/>
            <person name="Breugelmans B."/>
            <person name="Hofmann A."/>
            <person name="Qu J."/>
            <person name="Dugan S."/>
            <person name="Lee S.L."/>
            <person name="Chao H."/>
            <person name="Dinh H."/>
            <person name="Han Y."/>
            <person name="Doddapaneni H.V."/>
            <person name="Worley K.C."/>
            <person name="Muzny D.M."/>
            <person name="Ioannidis P."/>
            <person name="Waterhouse R.M."/>
            <person name="Zdobnov E.M."/>
            <person name="James P.J."/>
            <person name="Bagnall N.H."/>
            <person name="Kotze A.C."/>
            <person name="Gibbs R.A."/>
            <person name="Richards S."/>
            <person name="Batterham P."/>
            <person name="Gasser R.B."/>
        </authorList>
    </citation>
    <scope>NUCLEOTIDE SEQUENCE [LARGE SCALE GENOMIC DNA]</scope>
    <source>
        <strain evidence="2 3">LS</strain>
        <tissue evidence="2">Full body</tissue>
    </source>
</reference>